<evidence type="ECO:0000256" key="6">
    <source>
        <dbReference type="RuleBase" id="RU000461"/>
    </source>
</evidence>
<dbReference type="EMBL" id="JAKJXP020000002">
    <property type="protein sequence ID" value="KAK7757575.1"/>
    <property type="molecule type" value="Genomic_DNA"/>
</dbReference>
<dbReference type="SUPFAM" id="SSF48264">
    <property type="entry name" value="Cytochrome P450"/>
    <property type="match status" value="1"/>
</dbReference>
<keyword evidence="2 5" id="KW-0349">Heme</keyword>
<feature type="binding site" description="axial binding residue" evidence="5">
    <location>
        <position position="290"/>
    </location>
    <ligand>
        <name>heme</name>
        <dbReference type="ChEBI" id="CHEBI:30413"/>
    </ligand>
    <ligandPart>
        <name>Fe</name>
        <dbReference type="ChEBI" id="CHEBI:18248"/>
    </ligandPart>
</feature>
<keyword evidence="4 5" id="KW-0408">Iron</keyword>
<evidence type="ECO:0000313" key="8">
    <source>
        <dbReference type="Proteomes" id="UP001320420"/>
    </source>
</evidence>
<dbReference type="Gene3D" id="1.10.630.10">
    <property type="entry name" value="Cytochrome P450"/>
    <property type="match status" value="2"/>
</dbReference>
<dbReference type="PROSITE" id="PS00086">
    <property type="entry name" value="CYTOCHROME_P450"/>
    <property type="match status" value="1"/>
</dbReference>
<dbReference type="AlphaFoldDB" id="A0AAN9UXV9"/>
<dbReference type="InterPro" id="IPR036396">
    <property type="entry name" value="Cyt_P450_sf"/>
</dbReference>
<name>A0AAN9UXV9_9PEZI</name>
<dbReference type="InterPro" id="IPR050121">
    <property type="entry name" value="Cytochrome_P450_monoxygenase"/>
</dbReference>
<dbReference type="PRINTS" id="PR00463">
    <property type="entry name" value="EP450I"/>
</dbReference>
<gene>
    <name evidence="7" type="ORF">SLS62_000590</name>
</gene>
<evidence type="ECO:0008006" key="9">
    <source>
        <dbReference type="Google" id="ProtNLM"/>
    </source>
</evidence>
<keyword evidence="8" id="KW-1185">Reference proteome</keyword>
<sequence>MNERLVKSHVYRATQQHPKKFNVFNVTDKAAHRAKRKLMGQVVSDQSMRSFEPTMQKEVDVFISQLLESSQASTPVNMTPICRYLGLDIVGHLGFGFDLHLQTSDTYRFISDAFNHTNYRINVVMQFPWLLKIRPDLIAQYLPNSPRRKLLNMLEKMIIQRLSQPIDAHHDLISHAASSLNANSKDSSGLRQGDLWPEAAFFFSAVVAPMWREAAASDNDPIIIDGHVIPANTMVGVHIYSLHHNDQYFPDPFNYNPDRWLEEAHTPEQEEAKKAMQTAFAAFSLGYRGCAGKPMAYLETSLTIAKAIWYFDFYKAPGDLGRVGEGVQGLSGGRGRVNEFQMQDIFAAMHDGPYLMFKARENALGTQG</sequence>
<accession>A0AAN9UXV9</accession>
<dbReference type="InterPro" id="IPR017972">
    <property type="entry name" value="Cyt_P450_CS"/>
</dbReference>
<reference evidence="7 8" key="1">
    <citation type="submission" date="2024-02" db="EMBL/GenBank/DDBJ databases">
        <title>De novo assembly and annotation of 12 fungi associated with fruit tree decline syndrome in Ontario, Canada.</title>
        <authorList>
            <person name="Sulman M."/>
            <person name="Ellouze W."/>
            <person name="Ilyukhin E."/>
        </authorList>
    </citation>
    <scope>NUCLEOTIDE SEQUENCE [LARGE SCALE GENOMIC DNA]</scope>
    <source>
        <strain evidence="7 8">M11/M66-122</strain>
    </source>
</reference>
<evidence type="ECO:0000256" key="5">
    <source>
        <dbReference type="PIRSR" id="PIRSR602401-1"/>
    </source>
</evidence>
<evidence type="ECO:0000256" key="2">
    <source>
        <dbReference type="ARBA" id="ARBA00022617"/>
    </source>
</evidence>
<dbReference type="GO" id="GO:0020037">
    <property type="term" value="F:heme binding"/>
    <property type="evidence" value="ECO:0007669"/>
    <property type="project" value="InterPro"/>
</dbReference>
<evidence type="ECO:0000256" key="1">
    <source>
        <dbReference type="ARBA" id="ARBA00001971"/>
    </source>
</evidence>
<evidence type="ECO:0000256" key="4">
    <source>
        <dbReference type="ARBA" id="ARBA00023004"/>
    </source>
</evidence>
<comment type="cofactor">
    <cofactor evidence="1 5">
        <name>heme</name>
        <dbReference type="ChEBI" id="CHEBI:30413"/>
    </cofactor>
</comment>
<dbReference type="InterPro" id="IPR001128">
    <property type="entry name" value="Cyt_P450"/>
</dbReference>
<keyword evidence="6" id="KW-0503">Monooxygenase</keyword>
<comment type="caution">
    <text evidence="7">The sequence shown here is derived from an EMBL/GenBank/DDBJ whole genome shotgun (WGS) entry which is preliminary data.</text>
</comment>
<dbReference type="PANTHER" id="PTHR24305:SF226">
    <property type="entry name" value="CYTOCHROME P450 MONOOXYGENASE"/>
    <property type="match status" value="1"/>
</dbReference>
<dbReference type="PANTHER" id="PTHR24305">
    <property type="entry name" value="CYTOCHROME P450"/>
    <property type="match status" value="1"/>
</dbReference>
<evidence type="ECO:0000313" key="7">
    <source>
        <dbReference type="EMBL" id="KAK7757575.1"/>
    </source>
</evidence>
<protein>
    <recommendedName>
        <fullName evidence="9">Cytochrome P450</fullName>
    </recommendedName>
</protein>
<dbReference type="GO" id="GO:0016705">
    <property type="term" value="F:oxidoreductase activity, acting on paired donors, with incorporation or reduction of molecular oxygen"/>
    <property type="evidence" value="ECO:0007669"/>
    <property type="project" value="InterPro"/>
</dbReference>
<comment type="similarity">
    <text evidence="6">Belongs to the cytochrome P450 family.</text>
</comment>
<proteinExistence type="inferred from homology"/>
<evidence type="ECO:0000256" key="3">
    <source>
        <dbReference type="ARBA" id="ARBA00022723"/>
    </source>
</evidence>
<keyword evidence="3 5" id="KW-0479">Metal-binding</keyword>
<dbReference type="Pfam" id="PF00067">
    <property type="entry name" value="p450"/>
    <property type="match status" value="2"/>
</dbReference>
<dbReference type="GO" id="GO:0005506">
    <property type="term" value="F:iron ion binding"/>
    <property type="evidence" value="ECO:0007669"/>
    <property type="project" value="InterPro"/>
</dbReference>
<organism evidence="7 8">
    <name type="scientific">Diatrype stigma</name>
    <dbReference type="NCBI Taxonomy" id="117547"/>
    <lineage>
        <taxon>Eukaryota</taxon>
        <taxon>Fungi</taxon>
        <taxon>Dikarya</taxon>
        <taxon>Ascomycota</taxon>
        <taxon>Pezizomycotina</taxon>
        <taxon>Sordariomycetes</taxon>
        <taxon>Xylariomycetidae</taxon>
        <taxon>Xylariales</taxon>
        <taxon>Diatrypaceae</taxon>
        <taxon>Diatrype</taxon>
    </lineage>
</organism>
<keyword evidence="6" id="KW-0560">Oxidoreductase</keyword>
<dbReference type="GO" id="GO:0004497">
    <property type="term" value="F:monooxygenase activity"/>
    <property type="evidence" value="ECO:0007669"/>
    <property type="project" value="UniProtKB-KW"/>
</dbReference>
<dbReference type="InterPro" id="IPR002401">
    <property type="entry name" value="Cyt_P450_E_grp-I"/>
</dbReference>
<dbReference type="Proteomes" id="UP001320420">
    <property type="component" value="Unassembled WGS sequence"/>
</dbReference>